<proteinExistence type="predicted"/>
<dbReference type="InterPro" id="IPR007931">
    <property type="entry name" value="TsetseEP"/>
</dbReference>
<dbReference type="OrthoDB" id="7883230at2759"/>
<dbReference type="AlphaFoldDB" id="A0A6J2UGP2"/>
<keyword evidence="1" id="KW-0732">Signal</keyword>
<evidence type="ECO:0000313" key="4">
    <source>
        <dbReference type="RefSeq" id="XP_030387641.1"/>
    </source>
</evidence>
<dbReference type="Proteomes" id="UP000504634">
    <property type="component" value="Unplaced"/>
</dbReference>
<accession>A0A6J2UGP2</accession>
<dbReference type="PROSITE" id="PS51257">
    <property type="entry name" value="PROKAR_LIPOPROTEIN"/>
    <property type="match status" value="1"/>
</dbReference>
<protein>
    <submittedName>
        <fullName evidence="4">Uncharacterized protein LOC115634193</fullName>
    </submittedName>
</protein>
<feature type="chain" id="PRO_5026981118" evidence="1">
    <location>
        <begin position="23"/>
        <end position="242"/>
    </location>
</feature>
<evidence type="ECO:0000259" key="2">
    <source>
        <dbReference type="Pfam" id="PF05267"/>
    </source>
</evidence>
<dbReference type="RefSeq" id="XP_030387641.1">
    <property type="nucleotide sequence ID" value="XM_030531781.1"/>
</dbReference>
<sequence length="242" mass="26971">MKMHQCCYLFALLACLLASASASSSLPIGDSKLLQLMRATRSAQQTDPQRSLDCFHYYSELFEGYLQIYETEFAQCEADAKNLTEKYDSNYVGSLKNLNTYSDLACTNLLACYDSSRVLDSFGCFAQVGPESSKDIYAVSTNASVYYGQLLLQYQYAQFEEETCKNTSRNAYEQRCDAAYVDLQKCLKGEIPVPTPEPTTISTTVATTTRTTTTPTTVPTPPEDNFNSDIANILNKIKHLNV</sequence>
<dbReference type="GeneID" id="115634193"/>
<reference evidence="4" key="1">
    <citation type="submission" date="2025-08" db="UniProtKB">
        <authorList>
            <consortium name="RefSeq"/>
        </authorList>
    </citation>
    <scope>IDENTIFICATION</scope>
    <source>
        <strain evidence="4">11010-0011.00</strain>
        <tissue evidence="4">Whole body</tissue>
    </source>
</reference>
<evidence type="ECO:0000256" key="1">
    <source>
        <dbReference type="SAM" id="SignalP"/>
    </source>
</evidence>
<name>A0A6J2UGP2_DROLE</name>
<feature type="signal peptide" evidence="1">
    <location>
        <begin position="1"/>
        <end position="22"/>
    </location>
</feature>
<evidence type="ECO:0000313" key="3">
    <source>
        <dbReference type="Proteomes" id="UP000504634"/>
    </source>
</evidence>
<gene>
    <name evidence="4" type="primary">LOC115634193</name>
</gene>
<organism evidence="3 4">
    <name type="scientific">Drosophila lebanonensis</name>
    <name type="common">Fruit fly</name>
    <name type="synonym">Scaptodrosophila lebanonensis</name>
    <dbReference type="NCBI Taxonomy" id="7225"/>
    <lineage>
        <taxon>Eukaryota</taxon>
        <taxon>Metazoa</taxon>
        <taxon>Ecdysozoa</taxon>
        <taxon>Arthropoda</taxon>
        <taxon>Hexapoda</taxon>
        <taxon>Insecta</taxon>
        <taxon>Pterygota</taxon>
        <taxon>Neoptera</taxon>
        <taxon>Endopterygota</taxon>
        <taxon>Diptera</taxon>
        <taxon>Brachycera</taxon>
        <taxon>Muscomorpha</taxon>
        <taxon>Ephydroidea</taxon>
        <taxon>Drosophilidae</taxon>
        <taxon>Scaptodrosophila</taxon>
    </lineage>
</organism>
<keyword evidence="3" id="KW-1185">Reference proteome</keyword>
<feature type="domain" description="Protein TsetseEP" evidence="2">
    <location>
        <begin position="51"/>
        <end position="168"/>
    </location>
</feature>
<dbReference type="Pfam" id="PF05267">
    <property type="entry name" value="DUF725"/>
    <property type="match status" value="1"/>
</dbReference>